<comment type="caution">
    <text evidence="1">The sequence shown here is derived from an EMBL/GenBank/DDBJ whole genome shotgun (WGS) entry which is preliminary data.</text>
</comment>
<organism evidence="1">
    <name type="scientific">bioreactor metagenome</name>
    <dbReference type="NCBI Taxonomy" id="1076179"/>
    <lineage>
        <taxon>unclassified sequences</taxon>
        <taxon>metagenomes</taxon>
        <taxon>ecological metagenomes</taxon>
    </lineage>
</organism>
<dbReference type="GO" id="GO:0016787">
    <property type="term" value="F:hydrolase activity"/>
    <property type="evidence" value="ECO:0007669"/>
    <property type="project" value="UniProtKB-KW"/>
</dbReference>
<dbReference type="PIRSF" id="PIRSF033490">
    <property type="entry name" value="MazF"/>
    <property type="match status" value="1"/>
</dbReference>
<dbReference type="GO" id="GO:0003677">
    <property type="term" value="F:DNA binding"/>
    <property type="evidence" value="ECO:0007669"/>
    <property type="project" value="InterPro"/>
</dbReference>
<dbReference type="InterPro" id="IPR011067">
    <property type="entry name" value="Plasmid_toxin/cell-grow_inhib"/>
</dbReference>
<dbReference type="GO" id="GO:0006402">
    <property type="term" value="P:mRNA catabolic process"/>
    <property type="evidence" value="ECO:0007669"/>
    <property type="project" value="TreeGrafter"/>
</dbReference>
<dbReference type="EMBL" id="VSSQ01000233">
    <property type="protein sequence ID" value="MPL87113.1"/>
    <property type="molecule type" value="Genomic_DNA"/>
</dbReference>
<dbReference type="GO" id="GO:0004521">
    <property type="term" value="F:RNA endonuclease activity"/>
    <property type="evidence" value="ECO:0007669"/>
    <property type="project" value="TreeGrafter"/>
</dbReference>
<dbReference type="SUPFAM" id="SSF50118">
    <property type="entry name" value="Cell growth inhibitor/plasmid maintenance toxic component"/>
    <property type="match status" value="1"/>
</dbReference>
<name>A0A644V8J1_9ZZZZ</name>
<protein>
    <submittedName>
        <fullName evidence="1">Endoribonuclease MazF</fullName>
        <ecNumber evidence="1">3.1.-.-</ecNumber>
    </submittedName>
</protein>
<reference evidence="1" key="1">
    <citation type="submission" date="2019-08" db="EMBL/GenBank/DDBJ databases">
        <authorList>
            <person name="Kucharzyk K."/>
            <person name="Murdoch R.W."/>
            <person name="Higgins S."/>
            <person name="Loffler F."/>
        </authorList>
    </citation>
    <scope>NUCLEOTIDE SEQUENCE</scope>
</reference>
<dbReference type="PANTHER" id="PTHR33988">
    <property type="entry name" value="ENDORIBONUCLEASE MAZF-RELATED"/>
    <property type="match status" value="1"/>
</dbReference>
<dbReference type="GO" id="GO:0016075">
    <property type="term" value="P:rRNA catabolic process"/>
    <property type="evidence" value="ECO:0007669"/>
    <property type="project" value="TreeGrafter"/>
</dbReference>
<dbReference type="Gene3D" id="2.30.30.110">
    <property type="match status" value="1"/>
</dbReference>
<evidence type="ECO:0000313" key="1">
    <source>
        <dbReference type="EMBL" id="MPL87113.1"/>
    </source>
</evidence>
<dbReference type="InterPro" id="IPR003477">
    <property type="entry name" value="PemK-like"/>
</dbReference>
<keyword evidence="1" id="KW-0378">Hydrolase</keyword>
<gene>
    <name evidence="1" type="primary">mazF_3</name>
    <name evidence="1" type="ORF">SDC9_33107</name>
</gene>
<dbReference type="Pfam" id="PF02452">
    <property type="entry name" value="PemK_toxin"/>
    <property type="match status" value="1"/>
</dbReference>
<dbReference type="AlphaFoldDB" id="A0A644V8J1"/>
<accession>A0A644V8J1</accession>
<proteinExistence type="predicted"/>
<dbReference type="EC" id="3.1.-.-" evidence="1"/>
<sequence>MRDKIFWIDLEPAIGAEMKKTRPCLVISPDEMNNSLKTVMIAPITKNERDIPTRVKILANKSSKLKENSFVALDQIKTIDKTRIGDLIGKISPTESQEISDVLVEMFQK</sequence>
<dbReference type="PANTHER" id="PTHR33988:SF2">
    <property type="entry name" value="ENDORIBONUCLEASE MAZF"/>
    <property type="match status" value="1"/>
</dbReference>